<feature type="transmembrane region" description="Helical" evidence="1">
    <location>
        <begin position="65"/>
        <end position="88"/>
    </location>
</feature>
<sequence length="91" mass="10103">MSLTIAKRIEKDIIKDICQVLFGAFFLAMFAKIYIPLFFTPVPIILQNSIAISYGFFLGSKKGSFATLLFLFLGAMGLPFFAGGNFGMQYL</sequence>
<dbReference type="EMBL" id="LAZR01024315">
    <property type="protein sequence ID" value="KKL75563.1"/>
    <property type="molecule type" value="Genomic_DNA"/>
</dbReference>
<feature type="transmembrane region" description="Helical" evidence="1">
    <location>
        <begin position="20"/>
        <end position="45"/>
    </location>
</feature>
<keyword evidence="1" id="KW-0812">Transmembrane</keyword>
<dbReference type="GO" id="GO:0015225">
    <property type="term" value="F:biotin transmembrane transporter activity"/>
    <property type="evidence" value="ECO:0007669"/>
    <property type="project" value="InterPro"/>
</dbReference>
<evidence type="ECO:0000256" key="1">
    <source>
        <dbReference type="SAM" id="Phobius"/>
    </source>
</evidence>
<organism evidence="2">
    <name type="scientific">marine sediment metagenome</name>
    <dbReference type="NCBI Taxonomy" id="412755"/>
    <lineage>
        <taxon>unclassified sequences</taxon>
        <taxon>metagenomes</taxon>
        <taxon>ecological metagenomes</taxon>
    </lineage>
</organism>
<dbReference type="GO" id="GO:0005886">
    <property type="term" value="C:plasma membrane"/>
    <property type="evidence" value="ECO:0007669"/>
    <property type="project" value="InterPro"/>
</dbReference>
<protein>
    <submittedName>
        <fullName evidence="2">Uncharacterized protein</fullName>
    </submittedName>
</protein>
<keyword evidence="1" id="KW-0472">Membrane</keyword>
<proteinExistence type="predicted"/>
<feature type="non-terminal residue" evidence="2">
    <location>
        <position position="91"/>
    </location>
</feature>
<dbReference type="InterPro" id="IPR003784">
    <property type="entry name" value="BioY"/>
</dbReference>
<accession>A0A0F9EN86</accession>
<dbReference type="Pfam" id="PF02632">
    <property type="entry name" value="BioY"/>
    <property type="match status" value="1"/>
</dbReference>
<comment type="caution">
    <text evidence="2">The sequence shown here is derived from an EMBL/GenBank/DDBJ whole genome shotgun (WGS) entry which is preliminary data.</text>
</comment>
<dbReference type="Gene3D" id="1.10.1760.20">
    <property type="match status" value="1"/>
</dbReference>
<keyword evidence="1" id="KW-1133">Transmembrane helix</keyword>
<dbReference type="AlphaFoldDB" id="A0A0F9EN86"/>
<dbReference type="PANTHER" id="PTHR34295">
    <property type="entry name" value="BIOTIN TRANSPORTER BIOY"/>
    <property type="match status" value="1"/>
</dbReference>
<dbReference type="PANTHER" id="PTHR34295:SF1">
    <property type="entry name" value="BIOTIN TRANSPORTER BIOY"/>
    <property type="match status" value="1"/>
</dbReference>
<reference evidence="2" key="1">
    <citation type="journal article" date="2015" name="Nature">
        <title>Complex archaea that bridge the gap between prokaryotes and eukaryotes.</title>
        <authorList>
            <person name="Spang A."/>
            <person name="Saw J.H."/>
            <person name="Jorgensen S.L."/>
            <person name="Zaremba-Niedzwiedzka K."/>
            <person name="Martijn J."/>
            <person name="Lind A.E."/>
            <person name="van Eijk R."/>
            <person name="Schleper C."/>
            <person name="Guy L."/>
            <person name="Ettema T.J."/>
        </authorList>
    </citation>
    <scope>NUCLEOTIDE SEQUENCE</scope>
</reference>
<gene>
    <name evidence="2" type="ORF">LCGC14_2053670</name>
</gene>
<evidence type="ECO:0000313" key="2">
    <source>
        <dbReference type="EMBL" id="KKL75563.1"/>
    </source>
</evidence>
<name>A0A0F9EN86_9ZZZZ</name>